<dbReference type="AlphaFoldDB" id="A0A699XNF9"/>
<proteinExistence type="predicted"/>
<feature type="non-terminal residue" evidence="2">
    <location>
        <position position="82"/>
    </location>
</feature>
<name>A0A699XNF9_TANCI</name>
<feature type="region of interest" description="Disordered" evidence="1">
    <location>
        <begin position="32"/>
        <end position="53"/>
    </location>
</feature>
<accession>A0A699XNF9</accession>
<evidence type="ECO:0000313" key="2">
    <source>
        <dbReference type="EMBL" id="GFD59618.1"/>
    </source>
</evidence>
<reference evidence="2" key="1">
    <citation type="journal article" date="2019" name="Sci. Rep.">
        <title>Draft genome of Tanacetum cinerariifolium, the natural source of mosquito coil.</title>
        <authorList>
            <person name="Yamashiro T."/>
            <person name="Shiraishi A."/>
            <person name="Satake H."/>
            <person name="Nakayama K."/>
        </authorList>
    </citation>
    <scope>NUCLEOTIDE SEQUENCE</scope>
</reference>
<evidence type="ECO:0000256" key="1">
    <source>
        <dbReference type="SAM" id="MobiDB-lite"/>
    </source>
</evidence>
<feature type="non-terminal residue" evidence="2">
    <location>
        <position position="1"/>
    </location>
</feature>
<sequence>ELSDSYLRRRDCWRSSALGAVDPGRRFLRRVGKGHPRLDPKAKDDDPWFPVQPNRAVRGAGLLRARSRLGQTVRRAGGSRPR</sequence>
<feature type="compositionally biased region" description="Basic and acidic residues" evidence="1">
    <location>
        <begin position="36"/>
        <end position="46"/>
    </location>
</feature>
<organism evidence="2">
    <name type="scientific">Tanacetum cinerariifolium</name>
    <name type="common">Dalmatian daisy</name>
    <name type="synonym">Chrysanthemum cinerariifolium</name>
    <dbReference type="NCBI Taxonomy" id="118510"/>
    <lineage>
        <taxon>Eukaryota</taxon>
        <taxon>Viridiplantae</taxon>
        <taxon>Streptophyta</taxon>
        <taxon>Embryophyta</taxon>
        <taxon>Tracheophyta</taxon>
        <taxon>Spermatophyta</taxon>
        <taxon>Magnoliopsida</taxon>
        <taxon>eudicotyledons</taxon>
        <taxon>Gunneridae</taxon>
        <taxon>Pentapetalae</taxon>
        <taxon>asterids</taxon>
        <taxon>campanulids</taxon>
        <taxon>Asterales</taxon>
        <taxon>Asteraceae</taxon>
        <taxon>Asteroideae</taxon>
        <taxon>Anthemideae</taxon>
        <taxon>Anthemidinae</taxon>
        <taxon>Tanacetum</taxon>
    </lineage>
</organism>
<dbReference type="EMBL" id="BKCJ011867326">
    <property type="protein sequence ID" value="GFD59618.1"/>
    <property type="molecule type" value="Genomic_DNA"/>
</dbReference>
<gene>
    <name evidence="2" type="ORF">Tci_931587</name>
</gene>
<comment type="caution">
    <text evidence="2">The sequence shown here is derived from an EMBL/GenBank/DDBJ whole genome shotgun (WGS) entry which is preliminary data.</text>
</comment>
<protein>
    <submittedName>
        <fullName evidence="2">Uncharacterized protein</fullName>
    </submittedName>
</protein>